<proteinExistence type="predicted"/>
<accession>A0A977KVB4</accession>
<gene>
    <name evidence="1" type="ORF">KA717_34490</name>
</gene>
<protein>
    <submittedName>
        <fullName evidence="1">Uncharacterized protein</fullName>
    </submittedName>
</protein>
<name>A0A977KVB4_9CYAN</name>
<dbReference type="Proteomes" id="UP001065613">
    <property type="component" value="Chromosome"/>
</dbReference>
<dbReference type="EMBL" id="CP073041">
    <property type="protein sequence ID" value="UXE60572.1"/>
    <property type="molecule type" value="Genomic_DNA"/>
</dbReference>
<dbReference type="AlphaFoldDB" id="A0A977KVB4"/>
<organism evidence="1">
    <name type="scientific">Woronichinia naegeliana WA131</name>
    <dbReference type="NCBI Taxonomy" id="2824559"/>
    <lineage>
        <taxon>Bacteria</taxon>
        <taxon>Bacillati</taxon>
        <taxon>Cyanobacteriota</taxon>
        <taxon>Cyanophyceae</taxon>
        <taxon>Synechococcales</taxon>
        <taxon>Coelosphaeriaceae</taxon>
        <taxon>Woronichinia</taxon>
    </lineage>
</organism>
<sequence>MTTYNDILNQIDNLNPSEQSLLFEKLRQKFNTAFEIEDFSAQDLVESESEWQNYLNVNDKGKSLEEIELELFEVAIKSR</sequence>
<dbReference type="KEGG" id="wna:KA717_34490"/>
<reference evidence="1" key="1">
    <citation type="submission" date="2021-04" db="EMBL/GenBank/DDBJ databases">
        <title>Genome sequence of Woronichinia naegeliana from Washington state freshwater lake bloom.</title>
        <authorList>
            <person name="Dreher T.W."/>
        </authorList>
    </citation>
    <scope>NUCLEOTIDE SEQUENCE</scope>
    <source>
        <strain evidence="1">WA131</strain>
    </source>
</reference>
<evidence type="ECO:0000313" key="1">
    <source>
        <dbReference type="EMBL" id="UXE60572.1"/>
    </source>
</evidence>